<dbReference type="Proteomes" id="UP001603978">
    <property type="component" value="Unassembled WGS sequence"/>
</dbReference>
<evidence type="ECO:0000313" key="9">
    <source>
        <dbReference type="Proteomes" id="UP001603978"/>
    </source>
</evidence>
<keyword evidence="9" id="KW-1185">Reference proteome</keyword>
<dbReference type="RefSeq" id="WP_393171894.1">
    <property type="nucleotide sequence ID" value="NZ_JBICRM010000024.1"/>
</dbReference>
<protein>
    <submittedName>
        <fullName evidence="8">PLP-dependent aminotransferase family protein</fullName>
    </submittedName>
</protein>
<dbReference type="SUPFAM" id="SSF46785">
    <property type="entry name" value="Winged helix' DNA-binding domain"/>
    <property type="match status" value="1"/>
</dbReference>
<dbReference type="CDD" id="cd00609">
    <property type="entry name" value="AAT_like"/>
    <property type="match status" value="1"/>
</dbReference>
<dbReference type="PANTHER" id="PTHR46577">
    <property type="entry name" value="HTH-TYPE TRANSCRIPTIONAL REGULATORY PROTEIN GABR"/>
    <property type="match status" value="1"/>
</dbReference>
<evidence type="ECO:0000256" key="3">
    <source>
        <dbReference type="ARBA" id="ARBA00023015"/>
    </source>
</evidence>
<dbReference type="InterPro" id="IPR000524">
    <property type="entry name" value="Tscrpt_reg_HTH_GntR"/>
</dbReference>
<dbReference type="InterPro" id="IPR036388">
    <property type="entry name" value="WH-like_DNA-bd_sf"/>
</dbReference>
<keyword evidence="3" id="KW-0805">Transcription regulation</keyword>
<feature type="domain" description="HTH gntR-type" evidence="7">
    <location>
        <begin position="11"/>
        <end position="79"/>
    </location>
</feature>
<dbReference type="SMART" id="SM00345">
    <property type="entry name" value="HTH_GNTR"/>
    <property type="match status" value="1"/>
</dbReference>
<dbReference type="PROSITE" id="PS50949">
    <property type="entry name" value="HTH_GNTR"/>
    <property type="match status" value="1"/>
</dbReference>
<comment type="caution">
    <text evidence="8">The sequence shown here is derived from an EMBL/GenBank/DDBJ whole genome shotgun (WGS) entry which is preliminary data.</text>
</comment>
<organism evidence="8 9">
    <name type="scientific">Nonomuraea marmarensis</name>
    <dbReference type="NCBI Taxonomy" id="3351344"/>
    <lineage>
        <taxon>Bacteria</taxon>
        <taxon>Bacillati</taxon>
        <taxon>Actinomycetota</taxon>
        <taxon>Actinomycetes</taxon>
        <taxon>Streptosporangiales</taxon>
        <taxon>Streptosporangiaceae</taxon>
        <taxon>Nonomuraea</taxon>
    </lineage>
</organism>
<evidence type="ECO:0000256" key="1">
    <source>
        <dbReference type="ARBA" id="ARBA00005384"/>
    </source>
</evidence>
<dbReference type="SUPFAM" id="SSF53383">
    <property type="entry name" value="PLP-dependent transferases"/>
    <property type="match status" value="1"/>
</dbReference>
<evidence type="ECO:0000313" key="8">
    <source>
        <dbReference type="EMBL" id="MFG1707868.1"/>
    </source>
</evidence>
<dbReference type="CDD" id="cd07377">
    <property type="entry name" value="WHTH_GntR"/>
    <property type="match status" value="1"/>
</dbReference>
<keyword evidence="2" id="KW-0663">Pyridoxal phosphate</keyword>
<dbReference type="InterPro" id="IPR015421">
    <property type="entry name" value="PyrdxlP-dep_Trfase_major"/>
</dbReference>
<dbReference type="Pfam" id="PF00155">
    <property type="entry name" value="Aminotran_1_2"/>
    <property type="match status" value="1"/>
</dbReference>
<keyword evidence="8" id="KW-0032">Aminotransferase</keyword>
<name>A0ABW7AKH0_9ACTN</name>
<dbReference type="GO" id="GO:0008483">
    <property type="term" value="F:transaminase activity"/>
    <property type="evidence" value="ECO:0007669"/>
    <property type="project" value="UniProtKB-KW"/>
</dbReference>
<dbReference type="PANTHER" id="PTHR46577:SF1">
    <property type="entry name" value="HTH-TYPE TRANSCRIPTIONAL REGULATORY PROTEIN GABR"/>
    <property type="match status" value="1"/>
</dbReference>
<sequence>MPIHLERDLPQPLQEQLAVQLRRAIVRGQLTARTRMPSTRTLAGVLGISRGVALAAYETLLADGYITGRHGSGTYVSGQAPETAPRPPAPPSISGEALIDLRSDRPSAQGFPLAAWRSAWRRASHHAPPADVPPATGLPELRSAIAAYLRESRGLVLHDHEVIVTAGYGDALELLLRAQGGPAPVIALEDPAPPQFRIALGRHGTVLPLRADGSGARPDLIPAAGDIVAVMPERNQPLGVRMPTERRQALAAWARESGGLVLEPAFDGLFNPALNPRPSVLAVGEASSTAMVGSFCDILTPALRLSFAVVPRRLAAAIEERMSAGHGQPSFTCQLAVTDLLTSGCVSRRAERLSAQYEAKRALVRQALGAYLPDTRLLGADTGAAATLLLPVHVKAESVVRGLRERGVLATDLGAFYHPRSVPKNGVVLSYGHLDGITLRRALRALTGTLDEHCLSHRTAA</sequence>
<dbReference type="InterPro" id="IPR015424">
    <property type="entry name" value="PyrdxlP-dep_Trfase"/>
</dbReference>
<gene>
    <name evidence="8" type="ORF">ACFLIM_32140</name>
</gene>
<dbReference type="InterPro" id="IPR004839">
    <property type="entry name" value="Aminotransferase_I/II_large"/>
</dbReference>
<keyword evidence="4" id="KW-0238">DNA-binding</keyword>
<comment type="similarity">
    <text evidence="1">In the C-terminal section; belongs to the class-I pyridoxal-phosphate-dependent aminotransferase family.</text>
</comment>
<evidence type="ECO:0000256" key="2">
    <source>
        <dbReference type="ARBA" id="ARBA00022898"/>
    </source>
</evidence>
<feature type="region of interest" description="Disordered" evidence="6">
    <location>
        <begin position="76"/>
        <end position="96"/>
    </location>
</feature>
<dbReference type="InterPro" id="IPR051446">
    <property type="entry name" value="HTH_trans_reg/aminotransferase"/>
</dbReference>
<reference evidence="8 9" key="1">
    <citation type="submission" date="2024-10" db="EMBL/GenBank/DDBJ databases">
        <authorList>
            <person name="Topkara A.R."/>
            <person name="Saygin H."/>
        </authorList>
    </citation>
    <scope>NUCLEOTIDE SEQUENCE [LARGE SCALE GENOMIC DNA]</scope>
    <source>
        <strain evidence="8 9">M3C6</strain>
    </source>
</reference>
<accession>A0ABW7AKH0</accession>
<dbReference type="EMBL" id="JBICRM010000024">
    <property type="protein sequence ID" value="MFG1707868.1"/>
    <property type="molecule type" value="Genomic_DNA"/>
</dbReference>
<dbReference type="Gene3D" id="3.40.640.10">
    <property type="entry name" value="Type I PLP-dependent aspartate aminotransferase-like (Major domain)"/>
    <property type="match status" value="1"/>
</dbReference>
<dbReference type="Pfam" id="PF00392">
    <property type="entry name" value="GntR"/>
    <property type="match status" value="1"/>
</dbReference>
<evidence type="ECO:0000256" key="6">
    <source>
        <dbReference type="SAM" id="MobiDB-lite"/>
    </source>
</evidence>
<keyword evidence="5" id="KW-0804">Transcription</keyword>
<evidence type="ECO:0000256" key="5">
    <source>
        <dbReference type="ARBA" id="ARBA00023163"/>
    </source>
</evidence>
<dbReference type="Gene3D" id="1.10.10.10">
    <property type="entry name" value="Winged helix-like DNA-binding domain superfamily/Winged helix DNA-binding domain"/>
    <property type="match status" value="1"/>
</dbReference>
<evidence type="ECO:0000259" key="7">
    <source>
        <dbReference type="PROSITE" id="PS50949"/>
    </source>
</evidence>
<keyword evidence="8" id="KW-0808">Transferase</keyword>
<evidence type="ECO:0000256" key="4">
    <source>
        <dbReference type="ARBA" id="ARBA00023125"/>
    </source>
</evidence>
<dbReference type="InterPro" id="IPR036390">
    <property type="entry name" value="WH_DNA-bd_sf"/>
</dbReference>
<proteinExistence type="inferred from homology"/>